<keyword evidence="3 5" id="KW-1133">Transmembrane helix</keyword>
<dbReference type="OrthoDB" id="9815702at2"/>
<comment type="caution">
    <text evidence="6">The sequence shown here is derived from an EMBL/GenBank/DDBJ whole genome shotgun (WGS) entry which is preliminary data.</text>
</comment>
<evidence type="ECO:0000313" key="7">
    <source>
        <dbReference type="Proteomes" id="UP000245021"/>
    </source>
</evidence>
<feature type="transmembrane region" description="Helical" evidence="5">
    <location>
        <begin position="79"/>
        <end position="104"/>
    </location>
</feature>
<keyword evidence="2 5" id="KW-0812">Transmembrane</keyword>
<dbReference type="GO" id="GO:0016020">
    <property type="term" value="C:membrane"/>
    <property type="evidence" value="ECO:0007669"/>
    <property type="project" value="UniProtKB-SubCell"/>
</dbReference>
<feature type="transmembrane region" description="Helical" evidence="5">
    <location>
        <begin position="164"/>
        <end position="183"/>
    </location>
</feature>
<feature type="transmembrane region" description="Helical" evidence="5">
    <location>
        <begin position="377"/>
        <end position="399"/>
    </location>
</feature>
<feature type="transmembrane region" description="Helical" evidence="5">
    <location>
        <begin position="140"/>
        <end position="158"/>
    </location>
</feature>
<name>A0A2R5HJP6_9LACT</name>
<keyword evidence="4 5" id="KW-0472">Membrane</keyword>
<feature type="transmembrane region" description="Helical" evidence="5">
    <location>
        <begin position="317"/>
        <end position="340"/>
    </location>
</feature>
<dbReference type="InterPro" id="IPR052556">
    <property type="entry name" value="PolySynth_Transporter"/>
</dbReference>
<dbReference type="InterPro" id="IPR002797">
    <property type="entry name" value="Polysacc_synth"/>
</dbReference>
<keyword evidence="7" id="KW-1185">Reference proteome</keyword>
<feature type="transmembrane region" description="Helical" evidence="5">
    <location>
        <begin position="35"/>
        <end position="58"/>
    </location>
</feature>
<feature type="transmembrane region" description="Helical" evidence="5">
    <location>
        <begin position="352"/>
        <end position="371"/>
    </location>
</feature>
<dbReference type="EMBL" id="BFFO01000003">
    <property type="protein sequence ID" value="GBG96541.1"/>
    <property type="molecule type" value="Genomic_DNA"/>
</dbReference>
<feature type="transmembrane region" description="Helical" evidence="5">
    <location>
        <begin position="287"/>
        <end position="311"/>
    </location>
</feature>
<sequence>MKLIKNMTLSTFYQLMGVLVPLVTAPYVSRVLGSSGLGINAFTASILSYFALFAALGIQAYGNREIAYHQNDVKARSKIFWELVILQAAASLIAILAFFIFLAFQRQYQVYFLLQALTLVSAMVNISWFFMGLENFEIIVFRYTILNLIIVILTFVLVRRPGDLWIYILLMMGSFLLANLSVWPFLKRELVRVSIKELELRPHIGPAVALLVPQIATTAYMNINKSMLGWMDSSSSVAYFTQADMIVRTAFTAVSSFAAAFLPRLSNLFSEGKIEEGKKLILQSLQLMYVMSFLAIAGIIGVSSNFAVFFFGKGFEAVGNLMAIEASVILFFGIAVVLRSQYLMAVRRTKEITIASILALLINIIFNFPLIPLLGALGATITVMFTEAMVTFYLLWTVRQNFRYRDLFHQIWKYLIAAGLAYLVVVSINQHSSATLISFVIQALSGTAVYVLVLYLIKAPIVSLIASIIQSRKKA</sequence>
<evidence type="ECO:0000313" key="6">
    <source>
        <dbReference type="EMBL" id="GBG96541.1"/>
    </source>
</evidence>
<feature type="transmembrane region" description="Helical" evidence="5">
    <location>
        <begin position="448"/>
        <end position="469"/>
    </location>
</feature>
<feature type="transmembrane region" description="Helical" evidence="5">
    <location>
        <begin position="411"/>
        <end position="428"/>
    </location>
</feature>
<evidence type="ECO:0000256" key="2">
    <source>
        <dbReference type="ARBA" id="ARBA00022692"/>
    </source>
</evidence>
<evidence type="ECO:0000256" key="5">
    <source>
        <dbReference type="SAM" id="Phobius"/>
    </source>
</evidence>
<evidence type="ECO:0000256" key="3">
    <source>
        <dbReference type="ARBA" id="ARBA00022989"/>
    </source>
</evidence>
<gene>
    <name evidence="6" type="ORF">NtB2_00654</name>
</gene>
<dbReference type="PANTHER" id="PTHR43424:SF1">
    <property type="entry name" value="LOCUS PUTATIVE PROTEIN 1-RELATED"/>
    <property type="match status" value="1"/>
</dbReference>
<dbReference type="Proteomes" id="UP000245021">
    <property type="component" value="Unassembled WGS sequence"/>
</dbReference>
<protein>
    <submittedName>
        <fullName evidence="6">Flippase</fullName>
    </submittedName>
</protein>
<accession>A0A2R5HJP6</accession>
<dbReference type="Pfam" id="PF01943">
    <property type="entry name" value="Polysacc_synt"/>
    <property type="match status" value="1"/>
</dbReference>
<evidence type="ECO:0000256" key="4">
    <source>
        <dbReference type="ARBA" id="ARBA00023136"/>
    </source>
</evidence>
<reference evidence="6 7" key="1">
    <citation type="journal article" date="2018" name="Genome Announc.">
        <title>Draft Genome Sequence of Lactococcus sp. Strain NtB2 (JCM 32569), Isolated from the Gut of the Higher Termite Nasutitermes takasagoensis.</title>
        <authorList>
            <person name="Noda S."/>
            <person name="Aihara C."/>
            <person name="Yuki M."/>
            <person name="Ohkuma M."/>
        </authorList>
    </citation>
    <scope>NUCLEOTIDE SEQUENCE [LARGE SCALE GENOMIC DNA]</scope>
    <source>
        <strain evidence="6 7">NtB2</strain>
    </source>
</reference>
<proteinExistence type="predicted"/>
<evidence type="ECO:0000256" key="1">
    <source>
        <dbReference type="ARBA" id="ARBA00004141"/>
    </source>
</evidence>
<feature type="transmembrane region" description="Helical" evidence="5">
    <location>
        <begin position="110"/>
        <end position="133"/>
    </location>
</feature>
<feature type="transmembrane region" description="Helical" evidence="5">
    <location>
        <begin position="12"/>
        <end position="29"/>
    </location>
</feature>
<dbReference type="RefSeq" id="WP_109245513.1">
    <property type="nucleotide sequence ID" value="NZ_BFFO01000003.1"/>
</dbReference>
<organism evidence="6 7">
    <name type="scientific">Lactococcus termiticola</name>
    <dbReference type="NCBI Taxonomy" id="2169526"/>
    <lineage>
        <taxon>Bacteria</taxon>
        <taxon>Bacillati</taxon>
        <taxon>Bacillota</taxon>
        <taxon>Bacilli</taxon>
        <taxon>Lactobacillales</taxon>
        <taxon>Streptococcaceae</taxon>
        <taxon>Lactococcus</taxon>
    </lineage>
</organism>
<dbReference type="AlphaFoldDB" id="A0A2R5HJP6"/>
<dbReference type="PANTHER" id="PTHR43424">
    <property type="entry name" value="LOCUS PUTATIVE PROTEIN 1-RELATED"/>
    <property type="match status" value="1"/>
</dbReference>
<comment type="subcellular location">
    <subcellularLocation>
        <location evidence="1">Membrane</location>
        <topology evidence="1">Multi-pass membrane protein</topology>
    </subcellularLocation>
</comment>